<dbReference type="Gene3D" id="3.30.710.10">
    <property type="entry name" value="Potassium Channel Kv1.1, Chain A"/>
    <property type="match status" value="1"/>
</dbReference>
<evidence type="ECO:0000256" key="4">
    <source>
        <dbReference type="SAM" id="MobiDB-lite"/>
    </source>
</evidence>
<dbReference type="InterPro" id="IPR016897">
    <property type="entry name" value="SKP1"/>
</dbReference>
<evidence type="ECO:0000313" key="7">
    <source>
        <dbReference type="EMBL" id="WMV10250.1"/>
    </source>
</evidence>
<dbReference type="SUPFAM" id="SSF54695">
    <property type="entry name" value="POZ domain"/>
    <property type="match status" value="1"/>
</dbReference>
<reference evidence="7" key="1">
    <citation type="submission" date="2023-08" db="EMBL/GenBank/DDBJ databases">
        <title>A de novo genome assembly of Solanum verrucosum Schlechtendal, a Mexican diploid species geographically isolated from the other diploid A-genome species in potato relatives.</title>
        <authorList>
            <person name="Hosaka K."/>
        </authorList>
    </citation>
    <scope>NUCLEOTIDE SEQUENCE</scope>
    <source>
        <tissue evidence="7">Young leaves</tissue>
    </source>
</reference>
<evidence type="ECO:0000313" key="8">
    <source>
        <dbReference type="Proteomes" id="UP001234989"/>
    </source>
</evidence>
<keyword evidence="3" id="KW-0833">Ubl conjugation pathway</keyword>
<organism evidence="7 8">
    <name type="scientific">Solanum verrucosum</name>
    <dbReference type="NCBI Taxonomy" id="315347"/>
    <lineage>
        <taxon>Eukaryota</taxon>
        <taxon>Viridiplantae</taxon>
        <taxon>Streptophyta</taxon>
        <taxon>Embryophyta</taxon>
        <taxon>Tracheophyta</taxon>
        <taxon>Spermatophyta</taxon>
        <taxon>Magnoliopsida</taxon>
        <taxon>eudicotyledons</taxon>
        <taxon>Gunneridae</taxon>
        <taxon>Pentapetalae</taxon>
        <taxon>asterids</taxon>
        <taxon>lamiids</taxon>
        <taxon>Solanales</taxon>
        <taxon>Solanaceae</taxon>
        <taxon>Solanoideae</taxon>
        <taxon>Solaneae</taxon>
        <taxon>Solanum</taxon>
    </lineage>
</organism>
<dbReference type="GO" id="GO:0009867">
    <property type="term" value="P:jasmonic acid mediated signaling pathway"/>
    <property type="evidence" value="ECO:0007669"/>
    <property type="project" value="UniProtKB-ARBA"/>
</dbReference>
<evidence type="ECO:0000256" key="2">
    <source>
        <dbReference type="ARBA" id="ARBA00009993"/>
    </source>
</evidence>
<dbReference type="SUPFAM" id="SSF81382">
    <property type="entry name" value="Skp1 dimerisation domain-like"/>
    <property type="match status" value="1"/>
</dbReference>
<dbReference type="InterPro" id="IPR036296">
    <property type="entry name" value="SKP1-like_dim_sf"/>
</dbReference>
<evidence type="ECO:0008006" key="9">
    <source>
        <dbReference type="Google" id="ProtNLM"/>
    </source>
</evidence>
<proteinExistence type="inferred from homology"/>
<dbReference type="GO" id="GO:0006511">
    <property type="term" value="P:ubiquitin-dependent protein catabolic process"/>
    <property type="evidence" value="ECO:0007669"/>
    <property type="project" value="InterPro"/>
</dbReference>
<dbReference type="PANTHER" id="PTHR11165">
    <property type="entry name" value="SKP1"/>
    <property type="match status" value="1"/>
</dbReference>
<accession>A0AAF0PUP4</accession>
<name>A0AAF0PUP4_SOLVR</name>
<comment type="similarity">
    <text evidence="2">Belongs to the SKP1 family.</text>
</comment>
<dbReference type="Pfam" id="PF01466">
    <property type="entry name" value="Skp1"/>
    <property type="match status" value="1"/>
</dbReference>
<dbReference type="InterPro" id="IPR016073">
    <property type="entry name" value="Skp1_comp_POZ"/>
</dbReference>
<dbReference type="EMBL" id="CP133612">
    <property type="protein sequence ID" value="WMV10250.1"/>
    <property type="molecule type" value="Genomic_DNA"/>
</dbReference>
<dbReference type="Pfam" id="PF03931">
    <property type="entry name" value="Skp1_POZ"/>
    <property type="match status" value="1"/>
</dbReference>
<sequence length="290" mass="32386">MSSEKFITLKTSDGEEFKFDETIAVMSEIIKNIVQDQDCASNVIPLSNVDGKIMTKVIEYWKKHSEKGVSENQLKNFDKNFLKVHSSVLIDVLLAAKNLDDKELRDVMSQEVADKITGKTPKEIREEFDIVNDYTPEEEGEVITPLGTTINKEKSIVASKRAQIPPKAVQGGIPKEASIAIGNPSTSPRVCTVPGVRFFYLTEDDAEDLLTDEDAMSQDELGHAFTVHIRIENQNQMSFYPSIPHKISVLVELILGHLRYLLTDVPPQPNSPPDNVFLPDRPAKRALGPK</sequence>
<feature type="domain" description="SKP1 component dimerisation" evidence="5">
    <location>
        <begin position="102"/>
        <end position="142"/>
    </location>
</feature>
<feature type="domain" description="SKP1 component POZ" evidence="6">
    <location>
        <begin position="5"/>
        <end position="65"/>
    </location>
</feature>
<evidence type="ECO:0000256" key="1">
    <source>
        <dbReference type="ARBA" id="ARBA00004906"/>
    </source>
</evidence>
<dbReference type="Proteomes" id="UP001234989">
    <property type="component" value="Chromosome 1"/>
</dbReference>
<gene>
    <name evidence="7" type="ORF">MTR67_003635</name>
</gene>
<evidence type="ECO:0000256" key="3">
    <source>
        <dbReference type="ARBA" id="ARBA00022786"/>
    </source>
</evidence>
<dbReference type="InterPro" id="IPR016072">
    <property type="entry name" value="Skp1_comp_dimer"/>
</dbReference>
<dbReference type="InterPro" id="IPR001232">
    <property type="entry name" value="SKP1-like"/>
</dbReference>
<dbReference type="SMART" id="SM00512">
    <property type="entry name" value="Skp1"/>
    <property type="match status" value="1"/>
</dbReference>
<keyword evidence="8" id="KW-1185">Reference proteome</keyword>
<dbReference type="InterPro" id="IPR011333">
    <property type="entry name" value="SKP1/BTB/POZ_sf"/>
</dbReference>
<dbReference type="AlphaFoldDB" id="A0AAF0PUP4"/>
<evidence type="ECO:0000259" key="5">
    <source>
        <dbReference type="Pfam" id="PF01466"/>
    </source>
</evidence>
<comment type="pathway">
    <text evidence="1">Protein modification; protein ubiquitination.</text>
</comment>
<feature type="region of interest" description="Disordered" evidence="4">
    <location>
        <begin position="265"/>
        <end position="290"/>
    </location>
</feature>
<evidence type="ECO:0000259" key="6">
    <source>
        <dbReference type="Pfam" id="PF03931"/>
    </source>
</evidence>
<protein>
    <recommendedName>
        <fullName evidence="9">SKP1-like protein</fullName>
    </recommendedName>
</protein>